<protein>
    <recommendedName>
        <fullName evidence="3">chorismate synthase</fullName>
        <ecNumber evidence="3">4.2.3.5</ecNumber>
    </recommendedName>
</protein>
<dbReference type="NCBIfam" id="NF003793">
    <property type="entry name" value="PRK05382.1"/>
    <property type="match status" value="1"/>
</dbReference>
<dbReference type="InterPro" id="IPR020541">
    <property type="entry name" value="Chorismate_synthase_CS"/>
</dbReference>
<keyword evidence="10 11" id="KW-0456">Lyase</keyword>
<organism evidence="11">
    <name type="scientific">hydrothermal vent metagenome</name>
    <dbReference type="NCBI Taxonomy" id="652676"/>
    <lineage>
        <taxon>unclassified sequences</taxon>
        <taxon>metagenomes</taxon>
        <taxon>ecological metagenomes</taxon>
    </lineage>
</organism>
<evidence type="ECO:0000256" key="1">
    <source>
        <dbReference type="ARBA" id="ARBA00005044"/>
    </source>
</evidence>
<dbReference type="PROSITE" id="PS00789">
    <property type="entry name" value="CHORISMATE_SYNTHASE_3"/>
    <property type="match status" value="1"/>
</dbReference>
<evidence type="ECO:0000256" key="3">
    <source>
        <dbReference type="ARBA" id="ARBA00013036"/>
    </source>
</evidence>
<dbReference type="UniPathway" id="UPA00053">
    <property type="reaction ID" value="UER00090"/>
</dbReference>
<evidence type="ECO:0000256" key="9">
    <source>
        <dbReference type="ARBA" id="ARBA00023141"/>
    </source>
</evidence>
<dbReference type="GO" id="GO:0008652">
    <property type="term" value="P:amino acid biosynthetic process"/>
    <property type="evidence" value="ECO:0007669"/>
    <property type="project" value="UniProtKB-KW"/>
</dbReference>
<dbReference type="EC" id="4.2.3.5" evidence="3"/>
<keyword evidence="9" id="KW-0057">Aromatic amino acid biosynthesis</keyword>
<dbReference type="FunFam" id="3.60.150.10:FF:000002">
    <property type="entry name" value="Chorismate synthase"/>
    <property type="match status" value="1"/>
</dbReference>
<evidence type="ECO:0000313" key="11">
    <source>
        <dbReference type="EMBL" id="VAX14958.1"/>
    </source>
</evidence>
<sequence>MAGSSFGKQFRITTWGESHGPAIGVVIDGCPSGIKISEEAIQTQLDRRRPGQSYISTKRSEPDAAEILSGVFEGITTGAPIQILIKNRNADSKAYDNIINVFRPGHADYTYTRKYGQRDHRGGGRASARETACRVAGGAVAREFLSGKGIDVFAHVIQIADVHAKSFDRSMIESNDVRCADADAAEKMIDKILDARKNRDSVGGIIEIRAEGVPTGLGEPVFDKFNADLAKALMSVNAVKGVEIGAGFAVASMYGSENNDQMRIENKKPVFVSNNSGGIDGGITNGNVIVARIAVKPTPSILKEQKTIDNDNKEAIIKVEGRHDPCVLPRAVPVAEAMTLVTIADHLLRNRAAQA</sequence>
<dbReference type="PROSITE" id="PS00787">
    <property type="entry name" value="CHORISMATE_SYNTHASE_1"/>
    <property type="match status" value="1"/>
</dbReference>
<dbReference type="Pfam" id="PF01264">
    <property type="entry name" value="Chorismate_synt"/>
    <property type="match status" value="1"/>
</dbReference>
<evidence type="ECO:0000256" key="8">
    <source>
        <dbReference type="ARBA" id="ARBA00022857"/>
    </source>
</evidence>
<dbReference type="InterPro" id="IPR035904">
    <property type="entry name" value="Chorismate_synth_AroC_sf"/>
</dbReference>
<dbReference type="AlphaFoldDB" id="A0A3B1BTX4"/>
<dbReference type="GO" id="GO:0009073">
    <property type="term" value="P:aromatic amino acid family biosynthetic process"/>
    <property type="evidence" value="ECO:0007669"/>
    <property type="project" value="UniProtKB-KW"/>
</dbReference>
<comment type="similarity">
    <text evidence="2">Belongs to the chorismate synthase family.</text>
</comment>
<dbReference type="CDD" id="cd07304">
    <property type="entry name" value="Chorismate_synthase"/>
    <property type="match status" value="1"/>
</dbReference>
<name>A0A3B1BTX4_9ZZZZ</name>
<evidence type="ECO:0000256" key="10">
    <source>
        <dbReference type="ARBA" id="ARBA00023239"/>
    </source>
</evidence>
<keyword evidence="4" id="KW-0028">Amino-acid biosynthesis</keyword>
<reference evidence="11" key="1">
    <citation type="submission" date="2018-06" db="EMBL/GenBank/DDBJ databases">
        <authorList>
            <person name="Zhirakovskaya E."/>
        </authorList>
    </citation>
    <scope>NUCLEOTIDE SEQUENCE</scope>
</reference>
<evidence type="ECO:0000256" key="5">
    <source>
        <dbReference type="ARBA" id="ARBA00022630"/>
    </source>
</evidence>
<evidence type="ECO:0000256" key="4">
    <source>
        <dbReference type="ARBA" id="ARBA00022605"/>
    </source>
</evidence>
<dbReference type="SUPFAM" id="SSF103263">
    <property type="entry name" value="Chorismate synthase, AroC"/>
    <property type="match status" value="1"/>
</dbReference>
<dbReference type="NCBIfam" id="TIGR00033">
    <property type="entry name" value="aroC"/>
    <property type="match status" value="1"/>
</dbReference>
<evidence type="ECO:0000256" key="7">
    <source>
        <dbReference type="ARBA" id="ARBA00022827"/>
    </source>
</evidence>
<comment type="pathway">
    <text evidence="1">Metabolic intermediate biosynthesis; chorismate biosynthesis; chorismate from D-erythrose 4-phosphate and phosphoenolpyruvate: step 7/7.</text>
</comment>
<dbReference type="GO" id="GO:0009423">
    <property type="term" value="P:chorismate biosynthetic process"/>
    <property type="evidence" value="ECO:0007669"/>
    <property type="project" value="UniProtKB-UniPathway"/>
</dbReference>
<dbReference type="InterPro" id="IPR000453">
    <property type="entry name" value="Chorismate_synth"/>
</dbReference>
<keyword evidence="5" id="KW-0285">Flavoprotein</keyword>
<proteinExistence type="inferred from homology"/>
<dbReference type="GO" id="GO:0005829">
    <property type="term" value="C:cytosol"/>
    <property type="evidence" value="ECO:0007669"/>
    <property type="project" value="TreeGrafter"/>
</dbReference>
<dbReference type="PIRSF" id="PIRSF001456">
    <property type="entry name" value="Chorismate_synth"/>
    <property type="match status" value="1"/>
</dbReference>
<gene>
    <name evidence="11" type="ORF">MNBD_NITROSPINAE04-1987</name>
</gene>
<dbReference type="GO" id="GO:0004107">
    <property type="term" value="F:chorismate synthase activity"/>
    <property type="evidence" value="ECO:0007669"/>
    <property type="project" value="UniProtKB-EC"/>
</dbReference>
<evidence type="ECO:0000256" key="2">
    <source>
        <dbReference type="ARBA" id="ARBA00008014"/>
    </source>
</evidence>
<dbReference type="EMBL" id="UOGA01000028">
    <property type="protein sequence ID" value="VAX14958.1"/>
    <property type="molecule type" value="Genomic_DNA"/>
</dbReference>
<dbReference type="HAMAP" id="MF_00300">
    <property type="entry name" value="Chorismate_synth"/>
    <property type="match status" value="1"/>
</dbReference>
<dbReference type="GO" id="GO:0010181">
    <property type="term" value="F:FMN binding"/>
    <property type="evidence" value="ECO:0007669"/>
    <property type="project" value="TreeGrafter"/>
</dbReference>
<keyword evidence="6" id="KW-0288">FMN</keyword>
<keyword evidence="7" id="KW-0274">FAD</keyword>
<dbReference type="PROSITE" id="PS00788">
    <property type="entry name" value="CHORISMATE_SYNTHASE_2"/>
    <property type="match status" value="1"/>
</dbReference>
<evidence type="ECO:0000256" key="6">
    <source>
        <dbReference type="ARBA" id="ARBA00022643"/>
    </source>
</evidence>
<dbReference type="PANTHER" id="PTHR21085">
    <property type="entry name" value="CHORISMATE SYNTHASE"/>
    <property type="match status" value="1"/>
</dbReference>
<dbReference type="PANTHER" id="PTHR21085:SF0">
    <property type="entry name" value="CHORISMATE SYNTHASE"/>
    <property type="match status" value="1"/>
</dbReference>
<keyword evidence="8" id="KW-0521">NADP</keyword>
<accession>A0A3B1BTX4</accession>
<dbReference type="Gene3D" id="3.60.150.10">
    <property type="entry name" value="Chorismate synthase AroC"/>
    <property type="match status" value="1"/>
</dbReference>